<evidence type="ECO:0000256" key="2">
    <source>
        <dbReference type="ARBA" id="ARBA00022553"/>
    </source>
</evidence>
<comment type="caution">
    <text evidence="6">The sequence shown here is derived from an EMBL/GenBank/DDBJ whole genome shotgun (WGS) entry which is preliminary data.</text>
</comment>
<dbReference type="SMART" id="SM00462">
    <property type="entry name" value="PTB"/>
    <property type="match status" value="1"/>
</dbReference>
<dbReference type="PROSITE" id="PS01179">
    <property type="entry name" value="PID"/>
    <property type="match status" value="1"/>
</dbReference>
<dbReference type="InterPro" id="IPR011993">
    <property type="entry name" value="PH-like_dom_sf"/>
</dbReference>
<dbReference type="PANTHER" id="PTHR47368">
    <property type="entry name" value="NUMB"/>
    <property type="match status" value="1"/>
</dbReference>
<dbReference type="GO" id="GO:0016323">
    <property type="term" value="C:basolateral plasma membrane"/>
    <property type="evidence" value="ECO:0007669"/>
    <property type="project" value="TreeGrafter"/>
</dbReference>
<keyword evidence="1 3" id="KW-0217">Developmental protein</keyword>
<dbReference type="Pfam" id="PF00640">
    <property type="entry name" value="PID"/>
    <property type="match status" value="1"/>
</dbReference>
<dbReference type="PANTHER" id="PTHR47368:SF5">
    <property type="entry name" value="PROTEIN NUMB HOMOLOG"/>
    <property type="match status" value="1"/>
</dbReference>
<dbReference type="CDD" id="cd01268">
    <property type="entry name" value="PTB_Numb"/>
    <property type="match status" value="1"/>
</dbReference>
<feature type="region of interest" description="Disordered" evidence="4">
    <location>
        <begin position="560"/>
        <end position="588"/>
    </location>
</feature>
<feature type="compositionally biased region" description="Polar residues" evidence="4">
    <location>
        <begin position="570"/>
        <end position="581"/>
    </location>
</feature>
<dbReference type="Gene3D" id="2.30.29.30">
    <property type="entry name" value="Pleckstrin-homology domain (PH domain)/Phosphotyrosine-binding domain (PTB)"/>
    <property type="match status" value="1"/>
</dbReference>
<dbReference type="GO" id="GO:0050769">
    <property type="term" value="P:positive regulation of neurogenesis"/>
    <property type="evidence" value="ECO:0007669"/>
    <property type="project" value="UniProtKB-UniRule"/>
</dbReference>
<dbReference type="Proteomes" id="UP000770717">
    <property type="component" value="Unassembled WGS sequence"/>
</dbReference>
<dbReference type="FunFam" id="2.30.29.30:FF:000031">
    <property type="entry name" value="protein numb isoform X1"/>
    <property type="match status" value="1"/>
</dbReference>
<reference evidence="6" key="1">
    <citation type="thesis" date="2020" institute="ProQuest LLC" country="789 East Eisenhower Parkway, Ann Arbor, MI, USA">
        <title>Comparative Genomics and Chromosome Evolution.</title>
        <authorList>
            <person name="Mudd A.B."/>
        </authorList>
    </citation>
    <scope>NUCLEOTIDE SEQUENCE</scope>
    <source>
        <strain evidence="6">HN-11 Male</strain>
        <tissue evidence="6">Kidney and liver</tissue>
    </source>
</reference>
<name>A0A8J6F5C0_ELECQ</name>
<dbReference type="GO" id="GO:0031410">
    <property type="term" value="C:cytoplasmic vesicle"/>
    <property type="evidence" value="ECO:0007669"/>
    <property type="project" value="TreeGrafter"/>
</dbReference>
<dbReference type="PIRSF" id="PIRSF017607">
    <property type="entry name" value="Numb/numb-like"/>
    <property type="match status" value="1"/>
</dbReference>
<comment type="function">
    <text evidence="3">Plays a role in the process of neurogenesis.</text>
</comment>
<evidence type="ECO:0000313" key="7">
    <source>
        <dbReference type="Proteomes" id="UP000770717"/>
    </source>
</evidence>
<dbReference type="InterPro" id="IPR010449">
    <property type="entry name" value="Numb_domain"/>
</dbReference>
<evidence type="ECO:0000256" key="4">
    <source>
        <dbReference type="SAM" id="MobiDB-lite"/>
    </source>
</evidence>
<organism evidence="6 7">
    <name type="scientific">Eleutherodactylus coqui</name>
    <name type="common">Puerto Rican coqui</name>
    <dbReference type="NCBI Taxonomy" id="57060"/>
    <lineage>
        <taxon>Eukaryota</taxon>
        <taxon>Metazoa</taxon>
        <taxon>Chordata</taxon>
        <taxon>Craniata</taxon>
        <taxon>Vertebrata</taxon>
        <taxon>Euteleostomi</taxon>
        <taxon>Amphibia</taxon>
        <taxon>Batrachia</taxon>
        <taxon>Anura</taxon>
        <taxon>Neobatrachia</taxon>
        <taxon>Hyloidea</taxon>
        <taxon>Eleutherodactylidae</taxon>
        <taxon>Eleutherodactylinae</taxon>
        <taxon>Eleutherodactylus</taxon>
        <taxon>Eleutherodactylus</taxon>
    </lineage>
</organism>
<dbReference type="InterPro" id="IPR006020">
    <property type="entry name" value="PTB/PI_dom"/>
</dbReference>
<evidence type="ECO:0000256" key="3">
    <source>
        <dbReference type="PIRNR" id="PIRNR017607"/>
    </source>
</evidence>
<evidence type="ECO:0000256" key="1">
    <source>
        <dbReference type="ARBA" id="ARBA00022473"/>
    </source>
</evidence>
<dbReference type="Pfam" id="PF06311">
    <property type="entry name" value="NumbF"/>
    <property type="match status" value="1"/>
</dbReference>
<accession>A0A8J6F5C0</accession>
<evidence type="ECO:0000259" key="5">
    <source>
        <dbReference type="PROSITE" id="PS01179"/>
    </source>
</evidence>
<dbReference type="OrthoDB" id="10070446at2759"/>
<keyword evidence="2" id="KW-0597">Phosphoprotein</keyword>
<gene>
    <name evidence="6" type="ORF">GDO78_010564</name>
</gene>
<keyword evidence="7" id="KW-1185">Reference proteome</keyword>
<protein>
    <recommendedName>
        <fullName evidence="5">PID domain-containing protein</fullName>
    </recommendedName>
</protein>
<dbReference type="GO" id="GO:0007399">
    <property type="term" value="P:nervous system development"/>
    <property type="evidence" value="ECO:0007669"/>
    <property type="project" value="UniProtKB-KW"/>
</dbReference>
<dbReference type="InterPro" id="IPR016698">
    <property type="entry name" value="Numb/numb-like"/>
</dbReference>
<evidence type="ECO:0000313" key="6">
    <source>
        <dbReference type="EMBL" id="KAG9481389.1"/>
    </source>
</evidence>
<feature type="domain" description="PID" evidence="5">
    <location>
        <begin position="37"/>
        <end position="162"/>
    </location>
</feature>
<keyword evidence="3" id="KW-0524">Neurogenesis</keyword>
<dbReference type="EMBL" id="WNTK01000006">
    <property type="protein sequence ID" value="KAG9481389.1"/>
    <property type="molecule type" value="Genomic_DNA"/>
</dbReference>
<sequence length="588" mass="64640">MNKLRQSFRRKKDVYVPEASRPHQWQTDEESVRTGKCSFQVKYLGHVEVDESRGMHICEDAVKRLKSTGKKAIKAVLWVSADGLRVVDEKTKDLLVDQTIEKVSFCAPDRNFDRAFSYICRDGTTRRWICHCFMAVKDTGERLSHAVGCAFAACLERKQKREKECGVTATFDASRTTFTREGSFRVTTATEQAEREEVMKQIQDSKKVGDPEPKPVMPVATTSATVTLTAPPLPSSPTSELHVLQENKDGNNPHMIPRRHAPVEQLARQGSFRGFPVLSQKMSPFKRQLSLRINELPSTVQRKSDFQIANPAFCITVPEIEGETDSISALCSQITNTFSAPPEDPFMSAPMTKPTTPQSPQFEGPEFGSASTVVQSSHKRTPSEADRWLEEVSKTVKAQQRQSPVPAPVIQAPPLLHPVVANAPNPTQPYPANSFIAPPTVPVAIVPTIPPTFMPVQQPYPVANGMSYPAPSVPVVGITPSQMVANVFGAAGLVKQQTFPTYESNSTTSSPFFKPSPQQQNGSVAFNGVDSSGWDMGARHQEGQTSSAAIDPFEAQWAALESKSKARGNPSPTNPFSSDLQKTFEIEL</sequence>
<proteinExistence type="predicted"/>
<dbReference type="AlphaFoldDB" id="A0A8J6F5C0"/>
<dbReference type="SUPFAM" id="SSF50729">
    <property type="entry name" value="PH domain-like"/>
    <property type="match status" value="1"/>
</dbReference>